<dbReference type="Proteomes" id="UP000694044">
    <property type="component" value="Unassembled WGS sequence"/>
</dbReference>
<comment type="caution">
    <text evidence="1">The sequence shown here is derived from an EMBL/GenBank/DDBJ whole genome shotgun (WGS) entry which is preliminary data.</text>
</comment>
<reference evidence="1" key="1">
    <citation type="submission" date="2021-02" db="EMBL/GenBank/DDBJ databases">
        <authorList>
            <person name="Palmer J.M."/>
        </authorList>
    </citation>
    <scope>NUCLEOTIDE SEQUENCE</scope>
    <source>
        <strain evidence="1">SCRP734</strain>
    </source>
</reference>
<sequence length="201" mass="22619">MTIYCDYYPVSQRKFSHKSRKETHITKEHQRPGRLLCRDCTKGTMRLFATSNSLRTHQCNHELVACGISECTVLVTRSNLARHRAKYTAKAASAIPSSTAGTNTDATSNHDGQAPFVAKKVYQPPKDDASLRAPGAAPNLSSFQRIQLKLLKWYKDPISLRSILRGKNSSDHTAKFLTKLEKMGVCFELTHDEIRNKRNGQ</sequence>
<accession>A0A8T1VX19</accession>
<dbReference type="AlphaFoldDB" id="A0A8T1VX19"/>
<gene>
    <name evidence="1" type="ORF">PHYPSEUDO_000939</name>
</gene>
<proteinExistence type="predicted"/>
<organism evidence="1 2">
    <name type="scientific">Phytophthora pseudosyringae</name>
    <dbReference type="NCBI Taxonomy" id="221518"/>
    <lineage>
        <taxon>Eukaryota</taxon>
        <taxon>Sar</taxon>
        <taxon>Stramenopiles</taxon>
        <taxon>Oomycota</taxon>
        <taxon>Peronosporomycetes</taxon>
        <taxon>Peronosporales</taxon>
        <taxon>Peronosporaceae</taxon>
        <taxon>Phytophthora</taxon>
    </lineage>
</organism>
<evidence type="ECO:0000313" key="1">
    <source>
        <dbReference type="EMBL" id="KAG7385877.1"/>
    </source>
</evidence>
<keyword evidence="2" id="KW-1185">Reference proteome</keyword>
<evidence type="ECO:0000313" key="2">
    <source>
        <dbReference type="Proteomes" id="UP000694044"/>
    </source>
</evidence>
<name>A0A8T1VX19_9STRA</name>
<dbReference type="EMBL" id="JAGDFM010000112">
    <property type="protein sequence ID" value="KAG7385877.1"/>
    <property type="molecule type" value="Genomic_DNA"/>
</dbReference>
<protein>
    <submittedName>
        <fullName evidence="1">Uncharacterized protein</fullName>
    </submittedName>
</protein>